<dbReference type="GO" id="GO:0005524">
    <property type="term" value="F:ATP binding"/>
    <property type="evidence" value="ECO:0007669"/>
    <property type="project" value="UniProtKB-KW"/>
</dbReference>
<dbReference type="GO" id="GO:0006083">
    <property type="term" value="P:acetate metabolic process"/>
    <property type="evidence" value="ECO:0007669"/>
    <property type="project" value="TreeGrafter"/>
</dbReference>
<dbReference type="GO" id="GO:0005737">
    <property type="term" value="C:cytoplasm"/>
    <property type="evidence" value="ECO:0007669"/>
    <property type="project" value="UniProtKB-SubCell"/>
</dbReference>
<dbReference type="RefSeq" id="WP_169698092.1">
    <property type="nucleotide sequence ID" value="NZ_LS974202.1"/>
</dbReference>
<evidence type="ECO:0000256" key="2">
    <source>
        <dbReference type="ARBA" id="ARBA00008748"/>
    </source>
</evidence>
<dbReference type="InterPro" id="IPR000890">
    <property type="entry name" value="Aliphatic_acid_kin_short-chain"/>
</dbReference>
<sequence length="353" mass="37859">MKVLVINPGSTSTKIGVFEDSMLIVAESLKHMKHEDSSNDKGVASRAEEIRSYLAVKDIPLEQFDAIACRGGILPPMESGTYRVNEEMCQYLLNSSKMDHPANLAAPIGMELSRGSIPVFITDPVSVDEFSPEARYSGLPQIPRVSLLHALNMKAAARQVAAEFGRNVESLNLVVVHLGGGISVGLQLRGKMVDVNNANDEGPFSPTRSGELPVGSIVEACFSSGLSEKELLSRYTKAGGMIAYLGTDDLRVAMEMARSDEKAREVIEAMAYGIAKEIGGMCAVAGGQIDAIVLTGGMAYNSSFVEMIKGYVSRFALVVIEPGENELMSLALGAERVLSGVEKAKEFHLEVVL</sequence>
<dbReference type="SUPFAM" id="SSF53067">
    <property type="entry name" value="Actin-like ATPase domain"/>
    <property type="match status" value="2"/>
</dbReference>
<comment type="catalytic activity">
    <reaction evidence="8 9">
        <text>butanoate + ATP = butanoyl phosphate + ADP</text>
        <dbReference type="Rhea" id="RHEA:13585"/>
        <dbReference type="ChEBI" id="CHEBI:17968"/>
        <dbReference type="ChEBI" id="CHEBI:30616"/>
        <dbReference type="ChEBI" id="CHEBI:58079"/>
        <dbReference type="ChEBI" id="CHEBI:456216"/>
        <dbReference type="EC" id="2.7.2.7"/>
    </reaction>
</comment>
<keyword evidence="6 9" id="KW-0418">Kinase</keyword>
<accession>A0A7Z7LCP8</accession>
<dbReference type="PRINTS" id="PR00471">
    <property type="entry name" value="ACETATEKNASE"/>
</dbReference>
<dbReference type="CDD" id="cd24011">
    <property type="entry name" value="ASKHA_NBD_BK"/>
    <property type="match status" value="1"/>
</dbReference>
<proteinExistence type="inferred from homology"/>
<dbReference type="EMBL" id="LS974202">
    <property type="protein sequence ID" value="SSC11644.1"/>
    <property type="molecule type" value="Genomic_DNA"/>
</dbReference>
<dbReference type="GO" id="GO:0008776">
    <property type="term" value="F:acetate kinase activity"/>
    <property type="evidence" value="ECO:0007669"/>
    <property type="project" value="TreeGrafter"/>
</dbReference>
<evidence type="ECO:0000313" key="12">
    <source>
        <dbReference type="Proteomes" id="UP000250796"/>
    </source>
</evidence>
<keyword evidence="5 9" id="KW-0547">Nucleotide-binding</keyword>
<evidence type="ECO:0000256" key="10">
    <source>
        <dbReference type="RuleBase" id="RU003835"/>
    </source>
</evidence>
<dbReference type="PANTHER" id="PTHR21060">
    <property type="entry name" value="ACETATE KINASE"/>
    <property type="match status" value="1"/>
</dbReference>
<comment type="subcellular location">
    <subcellularLocation>
        <location evidence="1 9">Cytoplasm</location>
    </subcellularLocation>
</comment>
<dbReference type="InterPro" id="IPR023865">
    <property type="entry name" value="Aliphatic_acid_kinase_CS"/>
</dbReference>
<evidence type="ECO:0000256" key="4">
    <source>
        <dbReference type="ARBA" id="ARBA00022679"/>
    </source>
</evidence>
<dbReference type="NCBIfam" id="TIGR02707">
    <property type="entry name" value="butyr_kinase"/>
    <property type="match status" value="1"/>
</dbReference>
<dbReference type="PANTHER" id="PTHR21060:SF20">
    <property type="entry name" value="BUTYRATE KINASE 1-RELATED"/>
    <property type="match status" value="1"/>
</dbReference>
<evidence type="ECO:0000256" key="9">
    <source>
        <dbReference type="HAMAP-Rule" id="MF_00542"/>
    </source>
</evidence>
<evidence type="ECO:0000256" key="3">
    <source>
        <dbReference type="ARBA" id="ARBA00022490"/>
    </source>
</evidence>
<comment type="similarity">
    <text evidence="2 9 10">Belongs to the acetokinase family.</text>
</comment>
<dbReference type="Pfam" id="PF00871">
    <property type="entry name" value="Acetate_kinase"/>
    <property type="match status" value="1"/>
</dbReference>
<keyword evidence="3 9" id="KW-0963">Cytoplasm</keyword>
<dbReference type="HAMAP" id="MF_00542">
    <property type="entry name" value="Butyrate_kinase"/>
    <property type="match status" value="1"/>
</dbReference>
<keyword evidence="12" id="KW-1185">Reference proteome</keyword>
<dbReference type="PROSITE" id="PS01075">
    <property type="entry name" value="ACETATE_KINASE_1"/>
    <property type="match status" value="1"/>
</dbReference>
<dbReference type="InterPro" id="IPR043129">
    <property type="entry name" value="ATPase_NBD"/>
</dbReference>
<dbReference type="GO" id="GO:0047761">
    <property type="term" value="F:butyrate kinase activity"/>
    <property type="evidence" value="ECO:0007669"/>
    <property type="project" value="UniProtKB-UniRule"/>
</dbReference>
<dbReference type="EC" id="2.7.2.7" evidence="9"/>
<evidence type="ECO:0000256" key="5">
    <source>
        <dbReference type="ARBA" id="ARBA00022741"/>
    </source>
</evidence>
<dbReference type="Proteomes" id="UP000250796">
    <property type="component" value="Chromosome MESINF"/>
</dbReference>
<keyword evidence="4 9" id="KW-0808">Transferase</keyword>
<dbReference type="PIRSF" id="PIRSF036458">
    <property type="entry name" value="Butyrate_kin"/>
    <property type="match status" value="1"/>
</dbReference>
<dbReference type="Gene3D" id="3.30.420.40">
    <property type="match status" value="2"/>
</dbReference>
<dbReference type="NCBIfam" id="NF002834">
    <property type="entry name" value="PRK03011.1-5"/>
    <property type="match status" value="1"/>
</dbReference>
<evidence type="ECO:0000256" key="1">
    <source>
        <dbReference type="ARBA" id="ARBA00004496"/>
    </source>
</evidence>
<evidence type="ECO:0000256" key="6">
    <source>
        <dbReference type="ARBA" id="ARBA00022777"/>
    </source>
</evidence>
<evidence type="ECO:0000313" key="11">
    <source>
        <dbReference type="EMBL" id="SSC11644.1"/>
    </source>
</evidence>
<keyword evidence="7 9" id="KW-0067">ATP-binding</keyword>
<gene>
    <name evidence="9 11" type="primary">buk</name>
    <name evidence="11" type="ORF">MESINF_0195</name>
</gene>
<evidence type="ECO:0000256" key="7">
    <source>
        <dbReference type="ARBA" id="ARBA00022840"/>
    </source>
</evidence>
<dbReference type="InterPro" id="IPR011245">
    <property type="entry name" value="Butyrate_kin"/>
</dbReference>
<dbReference type="AlphaFoldDB" id="A0A7Z7LCP8"/>
<evidence type="ECO:0000256" key="8">
    <source>
        <dbReference type="ARBA" id="ARBA00048596"/>
    </source>
</evidence>
<name>A0A7Z7LCP8_9BACT</name>
<protein>
    <recommendedName>
        <fullName evidence="9">Probable butyrate kinase</fullName>
        <shortName evidence="9">BK</shortName>
        <ecNumber evidence="9">2.7.2.7</ecNumber>
    </recommendedName>
    <alternativeName>
        <fullName evidence="9">Branched-chain carboxylic acid kinase</fullName>
    </alternativeName>
</protein>
<reference evidence="11 12" key="1">
    <citation type="submission" date="2017-01" db="EMBL/GenBank/DDBJ databases">
        <authorList>
            <person name="Erauso G."/>
        </authorList>
    </citation>
    <scope>NUCLEOTIDE SEQUENCE [LARGE SCALE GENOMIC DNA]</scope>
    <source>
        <strain evidence="11">MESINF1</strain>
    </source>
</reference>
<organism evidence="11 12">
    <name type="scientific">Mesotoga infera</name>
    <dbReference type="NCBI Taxonomy" id="1236046"/>
    <lineage>
        <taxon>Bacteria</taxon>
        <taxon>Thermotogati</taxon>
        <taxon>Thermotogota</taxon>
        <taxon>Thermotogae</taxon>
        <taxon>Kosmotogales</taxon>
        <taxon>Kosmotogaceae</taxon>
        <taxon>Mesotoga</taxon>
    </lineage>
</organism>
<dbReference type="KEGG" id="minf:MESINF_0195"/>